<dbReference type="AlphaFoldDB" id="A0A2J6QCS8"/>
<reference evidence="2 3" key="1">
    <citation type="submission" date="2016-05" db="EMBL/GenBank/DDBJ databases">
        <title>A degradative enzymes factory behind the ericoid mycorrhizal symbiosis.</title>
        <authorList>
            <consortium name="DOE Joint Genome Institute"/>
            <person name="Martino E."/>
            <person name="Morin E."/>
            <person name="Grelet G."/>
            <person name="Kuo A."/>
            <person name="Kohler A."/>
            <person name="Daghino S."/>
            <person name="Barry K."/>
            <person name="Choi C."/>
            <person name="Cichocki N."/>
            <person name="Clum A."/>
            <person name="Copeland A."/>
            <person name="Hainaut M."/>
            <person name="Haridas S."/>
            <person name="Labutti K."/>
            <person name="Lindquist E."/>
            <person name="Lipzen A."/>
            <person name="Khouja H.-R."/>
            <person name="Murat C."/>
            <person name="Ohm R."/>
            <person name="Olson A."/>
            <person name="Spatafora J."/>
            <person name="Veneault-Fourrey C."/>
            <person name="Henrissat B."/>
            <person name="Grigoriev I."/>
            <person name="Martin F."/>
            <person name="Perotto S."/>
        </authorList>
    </citation>
    <scope>NUCLEOTIDE SEQUENCE [LARGE SCALE GENOMIC DNA]</scope>
    <source>
        <strain evidence="2 3">UAMH 7357</strain>
    </source>
</reference>
<feature type="compositionally biased region" description="Basic and acidic residues" evidence="1">
    <location>
        <begin position="353"/>
        <end position="370"/>
    </location>
</feature>
<dbReference type="EMBL" id="KZ613473">
    <property type="protein sequence ID" value="PMD24074.1"/>
    <property type="molecule type" value="Genomic_DNA"/>
</dbReference>
<evidence type="ECO:0000256" key="1">
    <source>
        <dbReference type="SAM" id="MobiDB-lite"/>
    </source>
</evidence>
<organism evidence="2 3">
    <name type="scientific">Hyaloscypha hepaticicola</name>
    <dbReference type="NCBI Taxonomy" id="2082293"/>
    <lineage>
        <taxon>Eukaryota</taxon>
        <taxon>Fungi</taxon>
        <taxon>Dikarya</taxon>
        <taxon>Ascomycota</taxon>
        <taxon>Pezizomycotina</taxon>
        <taxon>Leotiomycetes</taxon>
        <taxon>Helotiales</taxon>
        <taxon>Hyaloscyphaceae</taxon>
        <taxon>Hyaloscypha</taxon>
    </lineage>
</organism>
<proteinExistence type="predicted"/>
<evidence type="ECO:0000313" key="2">
    <source>
        <dbReference type="EMBL" id="PMD24074.1"/>
    </source>
</evidence>
<feature type="region of interest" description="Disordered" evidence="1">
    <location>
        <begin position="353"/>
        <end position="406"/>
    </location>
</feature>
<evidence type="ECO:0000313" key="3">
    <source>
        <dbReference type="Proteomes" id="UP000235672"/>
    </source>
</evidence>
<name>A0A2J6QCS8_9HELO</name>
<feature type="region of interest" description="Disordered" evidence="1">
    <location>
        <begin position="420"/>
        <end position="440"/>
    </location>
</feature>
<accession>A0A2J6QCS8</accession>
<dbReference type="OrthoDB" id="5373017at2759"/>
<protein>
    <submittedName>
        <fullName evidence="2">Uncharacterized protein</fullName>
    </submittedName>
</protein>
<dbReference type="STRING" id="1745343.A0A2J6QCS8"/>
<keyword evidence="3" id="KW-1185">Reference proteome</keyword>
<feature type="region of interest" description="Disordered" evidence="1">
    <location>
        <begin position="312"/>
        <end position="331"/>
    </location>
</feature>
<feature type="region of interest" description="Disordered" evidence="1">
    <location>
        <begin position="125"/>
        <end position="197"/>
    </location>
</feature>
<sequence>MADITSNQSSFPLEQAAILQDLARNGAADGANIYGYPDMGSNMQPNGLPNSYQDMDDGTALLESLAAFEHPCTNDARTSVSNSNDHFASLLQAAATAEGAEIAHAEASSEQHNAGQVGVADDYGFFKRTFPPKPRTKRNRRGREIGDIEPSVESEDGRGYGLVTNKRRNRTRSPESPGQLAREREIWGPEEDEDKTDNEVSVVDDTFQQTPLSTAEARALGVHSAAALFRRASKASAKYARPPMSKLYLSLQLAPEQFIEMQKAAKNYMLDKNHPERRECVGTKGSGDSDVVRVRLFNTVKAFLDNGWGERCFGENSPSGTTRKHKWPEHSTKLTQAVTPLLRRMVTNERQRLYALETRQEQRKAGEKINNKRKRGQNATSESEEPPQRKQGRQGNAPSPYEDVDPKLDEYHFNVEETYPEEVENGVSKSQTGQAAGNEFSVEEPDESNLRYHLSIIQNGQRIKPRLTLSPSSCPGFASLVQYIHTLLDDIGQNPSSVSILTAHGLVEVNSEESWEEAVNSIMGNEWMDGEVRCVVALENE</sequence>
<gene>
    <name evidence="2" type="ORF">NA56DRAFT_25698</name>
</gene>
<dbReference type="Proteomes" id="UP000235672">
    <property type="component" value="Unassembled WGS sequence"/>
</dbReference>